<comment type="caution">
    <text evidence="2">The sequence shown here is derived from an EMBL/GenBank/DDBJ whole genome shotgun (WGS) entry which is preliminary data.</text>
</comment>
<dbReference type="Proteomes" id="UP000314294">
    <property type="component" value="Unassembled WGS sequence"/>
</dbReference>
<reference evidence="2 3" key="1">
    <citation type="submission" date="2019-03" db="EMBL/GenBank/DDBJ databases">
        <title>First draft genome of Liparis tanakae, snailfish: a comprehensive survey of snailfish specific genes.</title>
        <authorList>
            <person name="Kim W."/>
            <person name="Song I."/>
            <person name="Jeong J.-H."/>
            <person name="Kim D."/>
            <person name="Kim S."/>
            <person name="Ryu S."/>
            <person name="Song J.Y."/>
            <person name="Lee S.K."/>
        </authorList>
    </citation>
    <scope>NUCLEOTIDE SEQUENCE [LARGE SCALE GENOMIC DNA]</scope>
    <source>
        <tissue evidence="2">Muscle</tissue>
    </source>
</reference>
<organism evidence="2 3">
    <name type="scientific">Liparis tanakae</name>
    <name type="common">Tanaka's snailfish</name>
    <dbReference type="NCBI Taxonomy" id="230148"/>
    <lineage>
        <taxon>Eukaryota</taxon>
        <taxon>Metazoa</taxon>
        <taxon>Chordata</taxon>
        <taxon>Craniata</taxon>
        <taxon>Vertebrata</taxon>
        <taxon>Euteleostomi</taxon>
        <taxon>Actinopterygii</taxon>
        <taxon>Neopterygii</taxon>
        <taxon>Teleostei</taxon>
        <taxon>Neoteleostei</taxon>
        <taxon>Acanthomorphata</taxon>
        <taxon>Eupercaria</taxon>
        <taxon>Perciformes</taxon>
        <taxon>Cottioidei</taxon>
        <taxon>Cottales</taxon>
        <taxon>Liparidae</taxon>
        <taxon>Liparis</taxon>
    </lineage>
</organism>
<gene>
    <name evidence="2" type="ORF">EYF80_039637</name>
</gene>
<protein>
    <submittedName>
        <fullName evidence="2">Uncharacterized protein</fullName>
    </submittedName>
</protein>
<dbReference type="EMBL" id="SRLO01000629">
    <property type="protein sequence ID" value="TNN50148.1"/>
    <property type="molecule type" value="Genomic_DNA"/>
</dbReference>
<evidence type="ECO:0000256" key="1">
    <source>
        <dbReference type="SAM" id="MobiDB-lite"/>
    </source>
</evidence>
<sequence length="84" mass="9220">MADEGLVPGARLLSPGPISYPRGIDTRATEPPGARGRCLHHAGSAQQQQEEEEEQEEEQEEEEEEEEEEEGDLLCSQLFGPGLS</sequence>
<accession>A0A4Z2G9G6</accession>
<feature type="compositionally biased region" description="Acidic residues" evidence="1">
    <location>
        <begin position="49"/>
        <end position="72"/>
    </location>
</feature>
<proteinExistence type="predicted"/>
<feature type="region of interest" description="Disordered" evidence="1">
    <location>
        <begin position="1"/>
        <end position="84"/>
    </location>
</feature>
<evidence type="ECO:0000313" key="3">
    <source>
        <dbReference type="Proteomes" id="UP000314294"/>
    </source>
</evidence>
<name>A0A4Z2G9G6_9TELE</name>
<dbReference type="AlphaFoldDB" id="A0A4Z2G9G6"/>
<evidence type="ECO:0000313" key="2">
    <source>
        <dbReference type="EMBL" id="TNN50148.1"/>
    </source>
</evidence>
<keyword evidence="3" id="KW-1185">Reference proteome</keyword>